<dbReference type="Proteomes" id="UP000274578">
    <property type="component" value="Chromosome 1"/>
</dbReference>
<protein>
    <submittedName>
        <fullName evidence="1">Uncharacterized protein</fullName>
    </submittedName>
</protein>
<dbReference type="AlphaFoldDB" id="A0A448L8M0"/>
<gene>
    <name evidence="1" type="ORF">NCTC13071_02264</name>
</gene>
<dbReference type="KEGG" id="poc:NCTC13071_02264"/>
<accession>A0A448L8M0</accession>
<proteinExistence type="predicted"/>
<name>A0A448L8M0_9BACT</name>
<evidence type="ECO:0000313" key="2">
    <source>
        <dbReference type="Proteomes" id="UP000274578"/>
    </source>
</evidence>
<dbReference type="EMBL" id="LR134384">
    <property type="protein sequence ID" value="VEH16241.1"/>
    <property type="molecule type" value="Genomic_DNA"/>
</dbReference>
<organism evidence="1 2">
    <name type="scientific">Segatella oris</name>
    <dbReference type="NCBI Taxonomy" id="28135"/>
    <lineage>
        <taxon>Bacteria</taxon>
        <taxon>Pseudomonadati</taxon>
        <taxon>Bacteroidota</taxon>
        <taxon>Bacteroidia</taxon>
        <taxon>Bacteroidales</taxon>
        <taxon>Prevotellaceae</taxon>
        <taxon>Segatella</taxon>
    </lineage>
</organism>
<evidence type="ECO:0000313" key="1">
    <source>
        <dbReference type="EMBL" id="VEH16241.1"/>
    </source>
</evidence>
<reference evidence="1 2" key="1">
    <citation type="submission" date="2018-12" db="EMBL/GenBank/DDBJ databases">
        <authorList>
            <consortium name="Pathogen Informatics"/>
        </authorList>
    </citation>
    <scope>NUCLEOTIDE SEQUENCE [LARGE SCALE GENOMIC DNA]</scope>
    <source>
        <strain evidence="1 2">NCTC13071</strain>
    </source>
</reference>
<sequence length="72" mass="8675">MLDISASSDFNIFSDMYMFQGVMLVKRFAFCKDCYMVFNISEDYQTEKNRRENRSYFAFSKFFVCNFIHDAL</sequence>